<organism evidence="1 2">
    <name type="scientific">Planococcus maitriensis</name>
    <dbReference type="NCBI Taxonomy" id="221799"/>
    <lineage>
        <taxon>Bacteria</taxon>
        <taxon>Bacillati</taxon>
        <taxon>Bacillota</taxon>
        <taxon>Bacilli</taxon>
        <taxon>Bacillales</taxon>
        <taxon>Caryophanaceae</taxon>
        <taxon>Planococcus</taxon>
    </lineage>
</organism>
<reference evidence="1 2" key="1">
    <citation type="submission" date="2018-06" db="EMBL/GenBank/DDBJ databases">
        <title>The draft genome sequences of strains SCU63 and S1.</title>
        <authorList>
            <person name="Gan L."/>
        </authorList>
    </citation>
    <scope>NUCLEOTIDE SEQUENCE [LARGE SCALE GENOMIC DNA]</scope>
    <source>
        <strain evidence="1 2">S1</strain>
    </source>
</reference>
<dbReference type="AlphaFoldDB" id="A0A365K6X9"/>
<protein>
    <submittedName>
        <fullName evidence="1">Uncharacterized protein</fullName>
    </submittedName>
</protein>
<comment type="caution">
    <text evidence="1">The sequence shown here is derived from an EMBL/GenBank/DDBJ whole genome shotgun (WGS) entry which is preliminary data.</text>
</comment>
<evidence type="ECO:0000313" key="2">
    <source>
        <dbReference type="Proteomes" id="UP000251869"/>
    </source>
</evidence>
<dbReference type="EMBL" id="QLZQ01000002">
    <property type="protein sequence ID" value="RAZ68405.1"/>
    <property type="molecule type" value="Genomic_DNA"/>
</dbReference>
<sequence length="123" mass="14074">MKITYSIENTAKAIRFSGSLFDYGWTLQMPPAASKYNCQFSSGKNHPINTGNGKLAKIRKRSHGHQNLFRFSRSGRFFTEYIRFFAIKPIQRVSADGSAFFNVTFLERPFHNKALEKNGFAPD</sequence>
<gene>
    <name evidence="1" type="ORF">DP119_06990</name>
</gene>
<dbReference type="Proteomes" id="UP000251869">
    <property type="component" value="Unassembled WGS sequence"/>
</dbReference>
<accession>A0A365K6X9</accession>
<name>A0A365K6X9_9BACL</name>
<keyword evidence="2" id="KW-1185">Reference proteome</keyword>
<proteinExistence type="predicted"/>
<evidence type="ECO:0000313" key="1">
    <source>
        <dbReference type="EMBL" id="RAZ68405.1"/>
    </source>
</evidence>